<evidence type="ECO:0000313" key="3">
    <source>
        <dbReference type="Proteomes" id="UP000279236"/>
    </source>
</evidence>
<dbReference type="PANTHER" id="PTHR42791:SF1">
    <property type="entry name" value="N-ACETYLTRANSFERASE DOMAIN-CONTAINING PROTEIN"/>
    <property type="match status" value="1"/>
</dbReference>
<organism evidence="2 3">
    <name type="scientific">Apiotrichum porosum</name>
    <dbReference type="NCBI Taxonomy" id="105984"/>
    <lineage>
        <taxon>Eukaryota</taxon>
        <taxon>Fungi</taxon>
        <taxon>Dikarya</taxon>
        <taxon>Basidiomycota</taxon>
        <taxon>Agaricomycotina</taxon>
        <taxon>Tremellomycetes</taxon>
        <taxon>Trichosporonales</taxon>
        <taxon>Trichosporonaceae</taxon>
        <taxon>Apiotrichum</taxon>
    </lineage>
</organism>
<dbReference type="GeneID" id="39590049"/>
<dbReference type="STRING" id="105984.A0A427XCK4"/>
<dbReference type="SUPFAM" id="SSF55729">
    <property type="entry name" value="Acyl-CoA N-acyltransferases (Nat)"/>
    <property type="match status" value="1"/>
</dbReference>
<dbReference type="OrthoDB" id="432010at2759"/>
<feature type="domain" description="N-acetyltransferase" evidence="1">
    <location>
        <begin position="1"/>
        <end position="200"/>
    </location>
</feature>
<comment type="caution">
    <text evidence="2">The sequence shown here is derived from an EMBL/GenBank/DDBJ whole genome shotgun (WGS) entry which is preliminary data.</text>
</comment>
<dbReference type="InterPro" id="IPR016181">
    <property type="entry name" value="Acyl_CoA_acyltransferase"/>
</dbReference>
<protein>
    <recommendedName>
        <fullName evidence="1">N-acetyltransferase domain-containing protein</fullName>
    </recommendedName>
</protein>
<dbReference type="PROSITE" id="PS51186">
    <property type="entry name" value="GNAT"/>
    <property type="match status" value="1"/>
</dbReference>
<sequence>MLMAECERTRMIEVLYDAFMTYPPYVGLWGAAREPNMAIFTATVDHALEYHEAWVAEEGEKVVGVVLVAPPGAEFCTEEDLGKIFGPAIAQMSPDMSTYLQEKLFPGMEALFKQVEPHAERDWWYVSMLGVDPPMQGKSVGSALLTMLRKRADEAGGMPVGLNTQSAKNIGFYNKNGFQVRADLLHTLPNGSTYHDHLLSNPGDTSAIAVK</sequence>
<keyword evidence="3" id="KW-1185">Reference proteome</keyword>
<proteinExistence type="predicted"/>
<name>A0A427XCK4_9TREE</name>
<dbReference type="RefSeq" id="XP_028471768.1">
    <property type="nucleotide sequence ID" value="XM_028621029.1"/>
</dbReference>
<dbReference type="InterPro" id="IPR000182">
    <property type="entry name" value="GNAT_dom"/>
</dbReference>
<dbReference type="PANTHER" id="PTHR42791">
    <property type="entry name" value="GNAT FAMILY ACETYLTRANSFERASE"/>
    <property type="match status" value="1"/>
</dbReference>
<evidence type="ECO:0000259" key="1">
    <source>
        <dbReference type="PROSITE" id="PS51186"/>
    </source>
</evidence>
<evidence type="ECO:0000313" key="2">
    <source>
        <dbReference type="EMBL" id="RSH76621.1"/>
    </source>
</evidence>
<dbReference type="CDD" id="cd04301">
    <property type="entry name" value="NAT_SF"/>
    <property type="match status" value="1"/>
</dbReference>
<dbReference type="InterPro" id="IPR052523">
    <property type="entry name" value="Trichothecene_AcTrans"/>
</dbReference>
<dbReference type="Gene3D" id="3.40.630.30">
    <property type="match status" value="1"/>
</dbReference>
<dbReference type="Proteomes" id="UP000279236">
    <property type="component" value="Unassembled WGS sequence"/>
</dbReference>
<reference evidence="2 3" key="1">
    <citation type="submission" date="2018-11" db="EMBL/GenBank/DDBJ databases">
        <title>Genome sequence of Apiotrichum porosum DSM 27194.</title>
        <authorList>
            <person name="Aliyu H."/>
            <person name="Gorte O."/>
            <person name="Ochsenreither K."/>
        </authorList>
    </citation>
    <scope>NUCLEOTIDE SEQUENCE [LARGE SCALE GENOMIC DNA]</scope>
    <source>
        <strain evidence="2 3">DSM 27194</strain>
    </source>
</reference>
<dbReference type="Pfam" id="PF00583">
    <property type="entry name" value="Acetyltransf_1"/>
    <property type="match status" value="1"/>
</dbReference>
<accession>A0A427XCK4</accession>
<dbReference type="EMBL" id="RSCE01000023">
    <property type="protein sequence ID" value="RSH76621.1"/>
    <property type="molecule type" value="Genomic_DNA"/>
</dbReference>
<dbReference type="GO" id="GO:0016747">
    <property type="term" value="F:acyltransferase activity, transferring groups other than amino-acyl groups"/>
    <property type="evidence" value="ECO:0007669"/>
    <property type="project" value="InterPro"/>
</dbReference>
<dbReference type="AlphaFoldDB" id="A0A427XCK4"/>
<gene>
    <name evidence="2" type="ORF">EHS24_005506</name>
</gene>